<name>A0A556CAV0_BREAU</name>
<dbReference type="Gene3D" id="3.40.50.1220">
    <property type="entry name" value="TPP-binding domain"/>
    <property type="match status" value="1"/>
</dbReference>
<evidence type="ECO:0000313" key="7">
    <source>
        <dbReference type="EMBL" id="TSI14520.1"/>
    </source>
</evidence>
<evidence type="ECO:0000259" key="4">
    <source>
        <dbReference type="Pfam" id="PF00205"/>
    </source>
</evidence>
<dbReference type="SUPFAM" id="SSF52518">
    <property type="entry name" value="Thiamin diphosphate-binding fold (THDP-binding)"/>
    <property type="match status" value="2"/>
</dbReference>
<dbReference type="Proteomes" id="UP000316406">
    <property type="component" value="Unassembled WGS sequence"/>
</dbReference>
<dbReference type="CDD" id="cd00568">
    <property type="entry name" value="TPP_enzymes"/>
    <property type="match status" value="1"/>
</dbReference>
<dbReference type="Pfam" id="PF02776">
    <property type="entry name" value="TPP_enzyme_N"/>
    <property type="match status" value="1"/>
</dbReference>
<dbReference type="Pfam" id="PF00205">
    <property type="entry name" value="TPP_enzyme_M"/>
    <property type="match status" value="1"/>
</dbReference>
<dbReference type="GO" id="GO:0003984">
    <property type="term" value="F:acetolactate synthase activity"/>
    <property type="evidence" value="ECO:0007669"/>
    <property type="project" value="TreeGrafter"/>
</dbReference>
<gene>
    <name evidence="7" type="ORF">FO013_14195</name>
</gene>
<dbReference type="Pfam" id="PF02775">
    <property type="entry name" value="TPP_enzyme_C"/>
    <property type="match status" value="1"/>
</dbReference>
<dbReference type="CDD" id="cd07035">
    <property type="entry name" value="TPP_PYR_POX_like"/>
    <property type="match status" value="1"/>
</dbReference>
<dbReference type="InterPro" id="IPR045229">
    <property type="entry name" value="TPP_enz"/>
</dbReference>
<dbReference type="OrthoDB" id="3203527at2"/>
<dbReference type="AlphaFoldDB" id="A0A556CAV0"/>
<keyword evidence="2 3" id="KW-0786">Thiamine pyrophosphate</keyword>
<dbReference type="GO" id="GO:0005948">
    <property type="term" value="C:acetolactate synthase complex"/>
    <property type="evidence" value="ECO:0007669"/>
    <property type="project" value="TreeGrafter"/>
</dbReference>
<dbReference type="InterPro" id="IPR011766">
    <property type="entry name" value="TPP_enzyme_TPP-bd"/>
</dbReference>
<feature type="domain" description="Thiamine pyrophosphate enzyme TPP-binding" evidence="5">
    <location>
        <begin position="382"/>
        <end position="516"/>
    </location>
</feature>
<comment type="caution">
    <text evidence="7">The sequence shown here is derived from an EMBL/GenBank/DDBJ whole genome shotgun (WGS) entry which is preliminary data.</text>
</comment>
<dbReference type="InterPro" id="IPR029061">
    <property type="entry name" value="THDP-binding"/>
</dbReference>
<comment type="similarity">
    <text evidence="1 3">Belongs to the TPP enzyme family.</text>
</comment>
<proteinExistence type="inferred from homology"/>
<dbReference type="GO" id="GO:0009099">
    <property type="term" value="P:L-valine biosynthetic process"/>
    <property type="evidence" value="ECO:0007669"/>
    <property type="project" value="TreeGrafter"/>
</dbReference>
<feature type="domain" description="Thiamine pyrophosphate enzyme N-terminal TPP-binding" evidence="6">
    <location>
        <begin position="1"/>
        <end position="103"/>
    </location>
</feature>
<evidence type="ECO:0000259" key="5">
    <source>
        <dbReference type="Pfam" id="PF02775"/>
    </source>
</evidence>
<dbReference type="GO" id="GO:0000287">
    <property type="term" value="F:magnesium ion binding"/>
    <property type="evidence" value="ECO:0007669"/>
    <property type="project" value="InterPro"/>
</dbReference>
<dbReference type="GO" id="GO:0050660">
    <property type="term" value="F:flavin adenine dinucleotide binding"/>
    <property type="evidence" value="ECO:0007669"/>
    <property type="project" value="TreeGrafter"/>
</dbReference>
<evidence type="ECO:0000256" key="1">
    <source>
        <dbReference type="ARBA" id="ARBA00007812"/>
    </source>
</evidence>
<dbReference type="GO" id="GO:0030976">
    <property type="term" value="F:thiamine pyrophosphate binding"/>
    <property type="evidence" value="ECO:0007669"/>
    <property type="project" value="InterPro"/>
</dbReference>
<evidence type="ECO:0000259" key="6">
    <source>
        <dbReference type="Pfam" id="PF02776"/>
    </source>
</evidence>
<accession>A0A556CAV0</accession>
<reference evidence="7 8" key="1">
    <citation type="submission" date="2019-07" db="EMBL/GenBank/DDBJ databases">
        <title>Draft genome sequence of Brevibacterium aurantiacum XU54 isolated from Xinjiang China.</title>
        <authorList>
            <person name="Xu X."/>
        </authorList>
    </citation>
    <scope>NUCLEOTIDE SEQUENCE [LARGE SCALE GENOMIC DNA]</scope>
    <source>
        <strain evidence="7 8">XU54</strain>
    </source>
</reference>
<evidence type="ECO:0000256" key="3">
    <source>
        <dbReference type="RuleBase" id="RU362132"/>
    </source>
</evidence>
<dbReference type="InterPro" id="IPR029035">
    <property type="entry name" value="DHS-like_NAD/FAD-binding_dom"/>
</dbReference>
<dbReference type="GO" id="GO:0009097">
    <property type="term" value="P:isoleucine biosynthetic process"/>
    <property type="evidence" value="ECO:0007669"/>
    <property type="project" value="TreeGrafter"/>
</dbReference>
<dbReference type="PANTHER" id="PTHR18968">
    <property type="entry name" value="THIAMINE PYROPHOSPHATE ENZYMES"/>
    <property type="match status" value="1"/>
</dbReference>
<organism evidence="7 8">
    <name type="scientific">Brevibacterium aurantiacum</name>
    <dbReference type="NCBI Taxonomy" id="273384"/>
    <lineage>
        <taxon>Bacteria</taxon>
        <taxon>Bacillati</taxon>
        <taxon>Actinomycetota</taxon>
        <taxon>Actinomycetes</taxon>
        <taxon>Micrococcales</taxon>
        <taxon>Brevibacteriaceae</taxon>
        <taxon>Brevibacterium</taxon>
    </lineage>
</organism>
<sequence length="550" mass="57630">MKLHEAIAKFLADERGTQPVFGLMGDANLAFLGDYIEREGGTYVPAVGENGAVLMAYGYARASRGLGVATVTHGPALTNTLTGLTEAVRAQAPLVLLTGDTPDVHEFFQHTDIPGFAQHAGAQFERVRSAGTALSTLAKAFTRARFESRPVVVDIPLPLMSADVDYAVPTWPSFAPQRIRPDSDCVESAAAMLLAAKRPLVVAGLGAVRSGAGDAVLELARLIDAPVMTSLLGRELFSGQPENLGIFGTLSSRLGSDHIGQSDVVLVLGASLNNWQTDSYRLLADKRVIQVDSDPEALARYGPISLGAVADAGAAAEDLLEILRDVGQEPSGSRRLAEIAEANAGENREHFTSTTGGGYVDARESVVEIDRVLPPGTRQLTDVGRFTVSVWPHITPAPGTMDYPGYFGSIGLGIGAGVGVASVDQALPTVVWVGDGGAMQGLVEITTAVRQSLPLIIVVINDGGYGAEYLKLIDVGAKPENAFMAWPSISRAAEGLGAEGIRVTDREQLTAAVARIEEYSAEAAGDGVTCPLVIEVIADPHQMANEASVG</sequence>
<dbReference type="EMBL" id="VLTK01000008">
    <property type="protein sequence ID" value="TSI14520.1"/>
    <property type="molecule type" value="Genomic_DNA"/>
</dbReference>
<dbReference type="SUPFAM" id="SSF52467">
    <property type="entry name" value="DHS-like NAD/FAD-binding domain"/>
    <property type="match status" value="1"/>
</dbReference>
<dbReference type="InterPro" id="IPR012000">
    <property type="entry name" value="Thiamin_PyroP_enz_cen_dom"/>
</dbReference>
<evidence type="ECO:0000256" key="2">
    <source>
        <dbReference type="ARBA" id="ARBA00023052"/>
    </source>
</evidence>
<protein>
    <submittedName>
        <fullName evidence="7">Thiamine pyrophosphate-binding protein</fullName>
    </submittedName>
</protein>
<feature type="domain" description="Thiamine pyrophosphate enzyme central" evidence="4">
    <location>
        <begin position="186"/>
        <end position="319"/>
    </location>
</feature>
<evidence type="ECO:0000313" key="8">
    <source>
        <dbReference type="Proteomes" id="UP000316406"/>
    </source>
</evidence>
<dbReference type="RefSeq" id="WP_143923228.1">
    <property type="nucleotide sequence ID" value="NZ_VLTK01000008.1"/>
</dbReference>
<dbReference type="InterPro" id="IPR012001">
    <property type="entry name" value="Thiamin_PyroP_enz_TPP-bd_dom"/>
</dbReference>
<keyword evidence="8" id="KW-1185">Reference proteome</keyword>
<dbReference type="Gene3D" id="3.40.50.970">
    <property type="match status" value="2"/>
</dbReference>
<dbReference type="PANTHER" id="PTHR18968:SF13">
    <property type="entry name" value="ACETOLACTATE SYNTHASE CATALYTIC SUBUNIT, MITOCHONDRIAL"/>
    <property type="match status" value="1"/>
</dbReference>